<comment type="subcellular location">
    <subcellularLocation>
        <location evidence="1">Cell membrane</location>
        <topology evidence="1">Multi-pass membrane protein</topology>
    </subcellularLocation>
</comment>
<dbReference type="OMA" id="FDEDICF"/>
<keyword evidence="7 11" id="KW-0472">Membrane</keyword>
<keyword evidence="6 10" id="KW-0297">G-protein coupled receptor</keyword>
<dbReference type="EnsemblMetazoa" id="XM_003241150.4">
    <property type="protein sequence ID" value="XP_003241198.1"/>
    <property type="gene ID" value="LOC100165337"/>
</dbReference>
<organism evidence="13 14">
    <name type="scientific">Acyrthosiphon pisum</name>
    <name type="common">Pea aphid</name>
    <dbReference type="NCBI Taxonomy" id="7029"/>
    <lineage>
        <taxon>Eukaryota</taxon>
        <taxon>Metazoa</taxon>
        <taxon>Ecdysozoa</taxon>
        <taxon>Arthropoda</taxon>
        <taxon>Hexapoda</taxon>
        <taxon>Insecta</taxon>
        <taxon>Pterygota</taxon>
        <taxon>Neoptera</taxon>
        <taxon>Paraneoptera</taxon>
        <taxon>Hemiptera</taxon>
        <taxon>Sternorrhyncha</taxon>
        <taxon>Aphidomorpha</taxon>
        <taxon>Aphidoidea</taxon>
        <taxon>Aphididae</taxon>
        <taxon>Macrosiphini</taxon>
        <taxon>Acyrthosiphon</taxon>
    </lineage>
</organism>
<reference evidence="14" key="1">
    <citation type="submission" date="2010-06" db="EMBL/GenBank/DDBJ databases">
        <authorList>
            <person name="Jiang H."/>
            <person name="Abraham K."/>
            <person name="Ali S."/>
            <person name="Alsbrooks S.L."/>
            <person name="Anim B.N."/>
            <person name="Anosike U.S."/>
            <person name="Attaway T."/>
            <person name="Bandaranaike D.P."/>
            <person name="Battles P.K."/>
            <person name="Bell S.N."/>
            <person name="Bell A.V."/>
            <person name="Beltran B."/>
            <person name="Bickham C."/>
            <person name="Bustamante Y."/>
            <person name="Caleb T."/>
            <person name="Canada A."/>
            <person name="Cardenas V."/>
            <person name="Carter K."/>
            <person name="Chacko J."/>
            <person name="Chandrabose M.N."/>
            <person name="Chavez D."/>
            <person name="Chavez A."/>
            <person name="Chen L."/>
            <person name="Chu H.-S."/>
            <person name="Claassen K.J."/>
            <person name="Cockrell R."/>
            <person name="Collins M."/>
            <person name="Cooper J.A."/>
            <person name="Cree A."/>
            <person name="Curry S.M."/>
            <person name="Da Y."/>
            <person name="Dao M.D."/>
            <person name="Das B."/>
            <person name="Davila M.-L."/>
            <person name="Davy-Carroll L."/>
            <person name="Denson S."/>
            <person name="Dinh H."/>
            <person name="Ebong V.E."/>
            <person name="Edwards J.R."/>
            <person name="Egan A."/>
            <person name="El-Daye J."/>
            <person name="Escobedo L."/>
            <person name="Fernandez S."/>
            <person name="Fernando P.R."/>
            <person name="Flagg N."/>
            <person name="Forbes L.D."/>
            <person name="Fowler R.G."/>
            <person name="Fu Q."/>
            <person name="Gabisi R.A."/>
            <person name="Ganer J."/>
            <person name="Garbino Pronczuk A."/>
            <person name="Garcia R.M."/>
            <person name="Garner T."/>
            <person name="Garrett T.E."/>
            <person name="Gonzalez D.A."/>
            <person name="Hamid H."/>
            <person name="Hawkins E.S."/>
            <person name="Hirani K."/>
            <person name="Hogues M.E."/>
            <person name="Hollins B."/>
            <person name="Hsiao C.-H."/>
            <person name="Jabil R."/>
            <person name="James M.L."/>
            <person name="Jhangiani S.N."/>
            <person name="Johnson B."/>
            <person name="Johnson Q."/>
            <person name="Joshi V."/>
            <person name="Kalu J.B."/>
            <person name="Kam C."/>
            <person name="Kashfia A."/>
            <person name="Keebler J."/>
            <person name="Kisamo H."/>
            <person name="Kovar C.L."/>
            <person name="Lago L.A."/>
            <person name="Lai C.-Y."/>
            <person name="Laidlaw J."/>
            <person name="Lara F."/>
            <person name="Le T.-K."/>
            <person name="Lee S.L."/>
            <person name="Legall F.H."/>
            <person name="Lemon S.J."/>
            <person name="Lewis L.R."/>
            <person name="Li B."/>
            <person name="Liu Y."/>
            <person name="Liu Y.-S."/>
            <person name="Lopez J."/>
            <person name="Lozado R.J."/>
            <person name="Lu J."/>
            <person name="Madu R.C."/>
            <person name="Maheshwari M."/>
            <person name="Maheshwari R."/>
            <person name="Malloy K."/>
            <person name="Martinez E."/>
            <person name="Mathew T."/>
            <person name="Mercado I.C."/>
            <person name="Mercado C."/>
            <person name="Meyer B."/>
            <person name="Montgomery K."/>
            <person name="Morgan M.B."/>
            <person name="Munidasa M."/>
            <person name="Nazareth L.V."/>
            <person name="Nelson J."/>
            <person name="Ng B.M."/>
            <person name="Nguyen N.B."/>
            <person name="Nguyen P.Q."/>
            <person name="Nguyen T."/>
            <person name="Obregon M."/>
            <person name="Okwuonu G.O."/>
            <person name="Onwere C.G."/>
            <person name="Orozco G."/>
            <person name="Parra A."/>
            <person name="Patel S."/>
            <person name="Patil S."/>
            <person name="Perez A."/>
            <person name="Perez Y."/>
            <person name="Pham C."/>
            <person name="Primus E.L."/>
            <person name="Pu L.-L."/>
            <person name="Puazo M."/>
            <person name="Qin X."/>
            <person name="Quiroz J.B."/>
            <person name="Reese J."/>
            <person name="Richards S."/>
            <person name="Rives C.M."/>
            <person name="Robberts R."/>
            <person name="Ruiz S.J."/>
            <person name="Ruiz M.J."/>
            <person name="Santibanez J."/>
            <person name="Schneider B.W."/>
            <person name="Sisson I."/>
            <person name="Smith M."/>
            <person name="Sodergren E."/>
            <person name="Song X.-Z."/>
            <person name="Song B.B."/>
            <person name="Summersgill H."/>
            <person name="Thelus R."/>
            <person name="Thornton R.D."/>
            <person name="Trejos Z.Y."/>
            <person name="Usmani K."/>
            <person name="Vattathil S."/>
            <person name="Villasana D."/>
            <person name="Walker D.L."/>
            <person name="Wang S."/>
            <person name="Wang K."/>
            <person name="White C.S."/>
            <person name="Williams A.C."/>
            <person name="Williamson J."/>
            <person name="Wilson K."/>
            <person name="Woghiren I.O."/>
            <person name="Woodworth J.R."/>
            <person name="Worley K.C."/>
            <person name="Wright R.A."/>
            <person name="Wu W."/>
            <person name="Young L."/>
            <person name="Zhang L."/>
            <person name="Zhang J."/>
            <person name="Zhu Y."/>
            <person name="Muzny D.M."/>
            <person name="Weinstock G."/>
            <person name="Gibbs R.A."/>
        </authorList>
    </citation>
    <scope>NUCLEOTIDE SEQUENCE [LARGE SCALE GENOMIC DNA]</scope>
    <source>
        <strain evidence="14">LSR1</strain>
    </source>
</reference>
<evidence type="ECO:0000313" key="14">
    <source>
        <dbReference type="Proteomes" id="UP000007819"/>
    </source>
</evidence>
<reference evidence="13" key="2">
    <citation type="submission" date="2022-06" db="UniProtKB">
        <authorList>
            <consortium name="EnsemblMetazoa"/>
        </authorList>
    </citation>
    <scope>IDENTIFICATION</scope>
</reference>
<evidence type="ECO:0000256" key="4">
    <source>
        <dbReference type="ARBA" id="ARBA00022692"/>
    </source>
</evidence>
<feature type="transmembrane region" description="Helical" evidence="11">
    <location>
        <begin position="246"/>
        <end position="266"/>
    </location>
</feature>
<evidence type="ECO:0000256" key="9">
    <source>
        <dbReference type="ARBA" id="ARBA00023224"/>
    </source>
</evidence>
<evidence type="ECO:0000256" key="7">
    <source>
        <dbReference type="ARBA" id="ARBA00023136"/>
    </source>
</evidence>
<feature type="transmembrane region" description="Helical" evidence="11">
    <location>
        <begin position="20"/>
        <end position="47"/>
    </location>
</feature>
<evidence type="ECO:0000259" key="12">
    <source>
        <dbReference type="PROSITE" id="PS50262"/>
    </source>
</evidence>
<accession>A0A8R1ZYX9</accession>
<dbReference type="SMART" id="SM01381">
    <property type="entry name" value="7TM_GPCR_Srsx"/>
    <property type="match status" value="1"/>
</dbReference>
<sequence length="372" mass="41934">MSSSNQSMGFEPWLKENQTIRYAAAFITLLIMCIGIVGNSLTILVILKSPRIRNVASAFIISLGAADLLFCIAVLPFNASRFLNINWVQYPILCSMVPFFQYGNIGISLLFITMITINRYIMIVHSSLYSIVYRPIWITSMIILCIIISFGMLVPTLLGKWGKFENDPKLGSCSIISDESGRSSKFALFITGFIIPCIVIVCCYTSIFWVVRKSEQRMRRHQLSTQSDPTVTNMQSIKRKLSEWRITKMVLAIFLSFVLCYLPITITKTSDPDVQYPALLLIAYIMVYASACVNPIIYVIMNKQYRKAFESVLSVGCCEKATKRVPVLRSISKRLQPHGKNQEDRGFGTTVSHVSSIALESLDYNNRISSIA</sequence>
<feature type="transmembrane region" description="Helical" evidence="11">
    <location>
        <begin position="99"/>
        <end position="124"/>
    </location>
</feature>
<dbReference type="Gene3D" id="1.20.1070.10">
    <property type="entry name" value="Rhodopsin 7-helix transmembrane proteins"/>
    <property type="match status" value="1"/>
</dbReference>
<keyword evidence="9 10" id="KW-0807">Transducer</keyword>
<dbReference type="EnsemblMetazoa" id="XM_008179922.3">
    <property type="protein sequence ID" value="XP_008178144.1"/>
    <property type="gene ID" value="LOC100165337"/>
</dbReference>
<dbReference type="InterPro" id="IPR000276">
    <property type="entry name" value="GPCR_Rhodpsn"/>
</dbReference>
<dbReference type="PROSITE" id="PS00237">
    <property type="entry name" value="G_PROTEIN_RECEP_F1_1"/>
    <property type="match status" value="1"/>
</dbReference>
<evidence type="ECO:0000256" key="6">
    <source>
        <dbReference type="ARBA" id="ARBA00023040"/>
    </source>
</evidence>
<evidence type="ECO:0000256" key="5">
    <source>
        <dbReference type="ARBA" id="ARBA00022989"/>
    </source>
</evidence>
<evidence type="ECO:0000256" key="3">
    <source>
        <dbReference type="ARBA" id="ARBA00022475"/>
    </source>
</evidence>
<dbReference type="PROSITE" id="PS50262">
    <property type="entry name" value="G_PROTEIN_RECEP_F1_2"/>
    <property type="match status" value="1"/>
</dbReference>
<feature type="transmembrane region" description="Helical" evidence="11">
    <location>
        <begin position="59"/>
        <end position="79"/>
    </location>
</feature>
<feature type="transmembrane region" description="Helical" evidence="11">
    <location>
        <begin position="136"/>
        <end position="158"/>
    </location>
</feature>
<dbReference type="GO" id="GO:0005886">
    <property type="term" value="C:plasma membrane"/>
    <property type="evidence" value="ECO:0007669"/>
    <property type="project" value="UniProtKB-SubCell"/>
</dbReference>
<comment type="similarity">
    <text evidence="2 10">Belongs to the G-protein coupled receptor 1 family.</text>
</comment>
<dbReference type="Pfam" id="PF00001">
    <property type="entry name" value="7tm_1"/>
    <property type="match status" value="1"/>
</dbReference>
<dbReference type="RefSeq" id="XP_003241198.1">
    <property type="nucleotide sequence ID" value="XM_003241150.4"/>
</dbReference>
<keyword evidence="8 10" id="KW-0675">Receptor</keyword>
<dbReference type="CTD" id="31168"/>
<evidence type="ECO:0000256" key="10">
    <source>
        <dbReference type="RuleBase" id="RU000688"/>
    </source>
</evidence>
<keyword evidence="5 11" id="KW-1133">Transmembrane helix</keyword>
<dbReference type="InterPro" id="IPR017452">
    <property type="entry name" value="GPCR_Rhodpsn_7TM"/>
</dbReference>
<keyword evidence="14" id="KW-1185">Reference proteome</keyword>
<dbReference type="RefSeq" id="XP_001943745.1">
    <property type="nucleotide sequence ID" value="XM_001943710.5"/>
</dbReference>
<evidence type="ECO:0000256" key="8">
    <source>
        <dbReference type="ARBA" id="ARBA00023170"/>
    </source>
</evidence>
<dbReference type="GeneID" id="100165337"/>
<keyword evidence="3" id="KW-1003">Cell membrane</keyword>
<dbReference type="PRINTS" id="PR00237">
    <property type="entry name" value="GPCRRHODOPSN"/>
</dbReference>
<feature type="transmembrane region" description="Helical" evidence="11">
    <location>
        <begin position="186"/>
        <end position="211"/>
    </location>
</feature>
<evidence type="ECO:0000256" key="1">
    <source>
        <dbReference type="ARBA" id="ARBA00004651"/>
    </source>
</evidence>
<protein>
    <recommendedName>
        <fullName evidence="12">G-protein coupled receptors family 1 profile domain-containing protein</fullName>
    </recommendedName>
</protein>
<dbReference type="SUPFAM" id="SSF81321">
    <property type="entry name" value="Family A G protein-coupled receptor-like"/>
    <property type="match status" value="1"/>
</dbReference>
<dbReference type="PANTHER" id="PTHR24228">
    <property type="entry name" value="B2 BRADYKININ RECEPTOR/ANGIOTENSIN II RECEPTOR"/>
    <property type="match status" value="1"/>
</dbReference>
<evidence type="ECO:0000256" key="2">
    <source>
        <dbReference type="ARBA" id="ARBA00010663"/>
    </source>
</evidence>
<dbReference type="Proteomes" id="UP000007819">
    <property type="component" value="Chromosome A3"/>
</dbReference>
<dbReference type="PANTHER" id="PTHR24228:SF63">
    <property type="entry name" value="G-PROTEIN COUPLED RECEPTOR MOODY"/>
    <property type="match status" value="1"/>
</dbReference>
<dbReference type="AlphaFoldDB" id="A0A8R1ZYX9"/>
<dbReference type="KEGG" id="api:100165337"/>
<evidence type="ECO:0000313" key="13">
    <source>
        <dbReference type="EnsemblMetazoa" id="XP_001943745.1"/>
    </source>
</evidence>
<feature type="transmembrane region" description="Helical" evidence="11">
    <location>
        <begin position="278"/>
        <end position="301"/>
    </location>
</feature>
<evidence type="ECO:0000256" key="11">
    <source>
        <dbReference type="SAM" id="Phobius"/>
    </source>
</evidence>
<dbReference type="EnsemblMetazoa" id="XM_001943710.5">
    <property type="protein sequence ID" value="XP_001943745.1"/>
    <property type="gene ID" value="LOC100165337"/>
</dbReference>
<dbReference type="RefSeq" id="XP_008178144.1">
    <property type="nucleotide sequence ID" value="XM_008179922.3"/>
</dbReference>
<feature type="domain" description="G-protein coupled receptors family 1 profile" evidence="12">
    <location>
        <begin position="38"/>
        <end position="298"/>
    </location>
</feature>
<proteinExistence type="inferred from homology"/>
<name>A0A8R1ZYX9_ACYPI</name>
<dbReference type="GO" id="GO:0004930">
    <property type="term" value="F:G protein-coupled receptor activity"/>
    <property type="evidence" value="ECO:0007669"/>
    <property type="project" value="UniProtKB-KW"/>
</dbReference>
<dbReference type="OrthoDB" id="10044919at2759"/>
<keyword evidence="4 10" id="KW-0812">Transmembrane</keyword>